<reference evidence="2 3" key="1">
    <citation type="submission" date="2020-08" db="EMBL/GenBank/DDBJ databases">
        <title>Genomic Encyclopedia of Type Strains, Phase III (KMG-III): the genomes of soil and plant-associated and newly described type strains.</title>
        <authorList>
            <person name="Whitman W."/>
        </authorList>
    </citation>
    <scope>NUCLEOTIDE SEQUENCE [LARGE SCALE GENOMIC DNA]</scope>
    <source>
        <strain evidence="2 3">CECT 3303</strain>
    </source>
</reference>
<dbReference type="EMBL" id="JACHJJ010000017">
    <property type="protein sequence ID" value="MBB5965414.1"/>
    <property type="molecule type" value="Genomic_DNA"/>
</dbReference>
<evidence type="ECO:0000256" key="1">
    <source>
        <dbReference type="SAM" id="MobiDB-lite"/>
    </source>
</evidence>
<sequence length="179" mass="18795">MTRMLLLGVLWLLAAPVCVWLLVRGRGRGPARLGGLLVLAGLEAATFWLVPETGSPAPLSRPVSAAPPEPAAPACSARPPVPEQVRPTRKKHGLRAVTLSWTAAADECGTATVVLQRRNHRIRVWLHEGTGPAPAGARTVPVTVAGGTASAELRFDPPLPGRSELTAVDGRTGRPVALR</sequence>
<dbReference type="Proteomes" id="UP000562352">
    <property type="component" value="Unassembled WGS sequence"/>
</dbReference>
<gene>
    <name evidence="2" type="ORF">FHS22_004704</name>
</gene>
<evidence type="ECO:0000313" key="3">
    <source>
        <dbReference type="Proteomes" id="UP000562352"/>
    </source>
</evidence>
<protein>
    <submittedName>
        <fullName evidence="2">Uncharacterized protein</fullName>
    </submittedName>
</protein>
<dbReference type="RefSeq" id="WP_184944808.1">
    <property type="nucleotide sequence ID" value="NZ_BAAAWZ010000001.1"/>
</dbReference>
<feature type="region of interest" description="Disordered" evidence="1">
    <location>
        <begin position="155"/>
        <end position="179"/>
    </location>
</feature>
<dbReference type="AlphaFoldDB" id="A0A841DAB9"/>
<accession>A0A841DAB9</accession>
<proteinExistence type="predicted"/>
<feature type="region of interest" description="Disordered" evidence="1">
    <location>
        <begin position="58"/>
        <end position="89"/>
    </location>
</feature>
<evidence type="ECO:0000313" key="2">
    <source>
        <dbReference type="EMBL" id="MBB5965414.1"/>
    </source>
</evidence>
<organism evidence="2 3">
    <name type="scientific">Planomonospora venezuelensis</name>
    <dbReference type="NCBI Taxonomy" id="1999"/>
    <lineage>
        <taxon>Bacteria</taxon>
        <taxon>Bacillati</taxon>
        <taxon>Actinomycetota</taxon>
        <taxon>Actinomycetes</taxon>
        <taxon>Streptosporangiales</taxon>
        <taxon>Streptosporangiaceae</taxon>
        <taxon>Planomonospora</taxon>
    </lineage>
</organism>
<comment type="caution">
    <text evidence="2">The sequence shown here is derived from an EMBL/GenBank/DDBJ whole genome shotgun (WGS) entry which is preliminary data.</text>
</comment>
<name>A0A841DAB9_PLAVE</name>
<keyword evidence="3" id="KW-1185">Reference proteome</keyword>